<dbReference type="PANTHER" id="PTHR43818:SF11">
    <property type="entry name" value="BCDNA.GH03377"/>
    <property type="match status" value="1"/>
</dbReference>
<feature type="domain" description="GFO/IDH/MocA-like oxidoreductase" evidence="3">
    <location>
        <begin position="135"/>
        <end position="269"/>
    </location>
</feature>
<dbReference type="Pfam" id="PF01408">
    <property type="entry name" value="GFO_IDH_MocA"/>
    <property type="match status" value="1"/>
</dbReference>
<dbReference type="InterPro" id="IPR050463">
    <property type="entry name" value="Gfo/Idh/MocA_oxidrdct_glycsds"/>
</dbReference>
<sequence>MIGVGILGASPDRGWAAMAHLPALAALPEQYRLVAVGTSRAESAQEAKRRFGAAHAFTNAQELAGHPEVDLVVVTVKVPAHRELVLAALAAGKHVYCEWPLGRDAAEDEELAKAAEAAGVRAVIGLQGRFSPAVVAAKKLIDEGRIGRIRTATLLSARARGGAGGVPAWMAYTFEKASGAGLVEVLGGHAVDLLRHLAGPIRSFSTRSTLQVTEQVIAETGERITPDTPDHLAAVAELDGGALATVLVHDNEQFRPRVHLEIAGTEGSLTLVSAPEPQSLAIQPQIARLELRDTHGEPVPLPGSALPVPAVNVAGLYRQLAVDLRTGSRVVPDFRDALDLHELLAM</sequence>
<dbReference type="PANTHER" id="PTHR43818">
    <property type="entry name" value="BCDNA.GH03377"/>
    <property type="match status" value="1"/>
</dbReference>
<dbReference type="InterPro" id="IPR036291">
    <property type="entry name" value="NAD(P)-bd_dom_sf"/>
</dbReference>
<dbReference type="InterPro" id="IPR055170">
    <property type="entry name" value="GFO_IDH_MocA-like_dom"/>
</dbReference>
<reference evidence="4 5" key="1">
    <citation type="submission" date="2020-08" db="EMBL/GenBank/DDBJ databases">
        <title>Sequencing the genomes of 1000 actinobacteria strains.</title>
        <authorList>
            <person name="Klenk H.-P."/>
        </authorList>
    </citation>
    <scope>NUCLEOTIDE SEQUENCE [LARGE SCALE GENOMIC DNA]</scope>
    <source>
        <strain evidence="4 5">DSM 44230</strain>
    </source>
</reference>
<gene>
    <name evidence="4" type="ORF">HNR67_008178</name>
</gene>
<dbReference type="Gene3D" id="3.40.50.720">
    <property type="entry name" value="NAD(P)-binding Rossmann-like Domain"/>
    <property type="match status" value="1"/>
</dbReference>
<dbReference type="RefSeq" id="WP_185009076.1">
    <property type="nucleotide sequence ID" value="NZ_BAAAUI010000061.1"/>
</dbReference>
<dbReference type="Pfam" id="PF22725">
    <property type="entry name" value="GFO_IDH_MocA_C3"/>
    <property type="match status" value="1"/>
</dbReference>
<dbReference type="Proteomes" id="UP000533598">
    <property type="component" value="Unassembled WGS sequence"/>
</dbReference>
<dbReference type="AlphaFoldDB" id="A0A7W7CIW5"/>
<evidence type="ECO:0000256" key="1">
    <source>
        <dbReference type="ARBA" id="ARBA00023002"/>
    </source>
</evidence>
<keyword evidence="1" id="KW-0560">Oxidoreductase</keyword>
<feature type="domain" description="Gfo/Idh/MocA-like oxidoreductase N-terminal" evidence="2">
    <location>
        <begin position="4"/>
        <end position="124"/>
    </location>
</feature>
<evidence type="ECO:0000313" key="5">
    <source>
        <dbReference type="Proteomes" id="UP000533598"/>
    </source>
</evidence>
<protein>
    <submittedName>
        <fullName evidence="4">Putative dehydrogenase</fullName>
    </submittedName>
</protein>
<dbReference type="Gene3D" id="3.30.360.10">
    <property type="entry name" value="Dihydrodipicolinate Reductase, domain 2"/>
    <property type="match status" value="1"/>
</dbReference>
<dbReference type="SUPFAM" id="SSF55347">
    <property type="entry name" value="Glyceraldehyde-3-phosphate dehydrogenase-like, C-terminal domain"/>
    <property type="match status" value="1"/>
</dbReference>
<name>A0A7W7CIW5_9PSEU</name>
<accession>A0A7W7CIW5</accession>
<dbReference type="InterPro" id="IPR000683">
    <property type="entry name" value="Gfo/Idh/MocA-like_OxRdtase_N"/>
</dbReference>
<evidence type="ECO:0000259" key="2">
    <source>
        <dbReference type="Pfam" id="PF01408"/>
    </source>
</evidence>
<dbReference type="GO" id="GO:0000166">
    <property type="term" value="F:nucleotide binding"/>
    <property type="evidence" value="ECO:0007669"/>
    <property type="project" value="InterPro"/>
</dbReference>
<dbReference type="EMBL" id="JACHMH010000001">
    <property type="protein sequence ID" value="MBB4682060.1"/>
    <property type="molecule type" value="Genomic_DNA"/>
</dbReference>
<evidence type="ECO:0000313" key="4">
    <source>
        <dbReference type="EMBL" id="MBB4682060.1"/>
    </source>
</evidence>
<organism evidence="4 5">
    <name type="scientific">Crossiella cryophila</name>
    <dbReference type="NCBI Taxonomy" id="43355"/>
    <lineage>
        <taxon>Bacteria</taxon>
        <taxon>Bacillati</taxon>
        <taxon>Actinomycetota</taxon>
        <taxon>Actinomycetes</taxon>
        <taxon>Pseudonocardiales</taxon>
        <taxon>Pseudonocardiaceae</taxon>
        <taxon>Crossiella</taxon>
    </lineage>
</organism>
<keyword evidence="5" id="KW-1185">Reference proteome</keyword>
<dbReference type="GO" id="GO:0016491">
    <property type="term" value="F:oxidoreductase activity"/>
    <property type="evidence" value="ECO:0007669"/>
    <property type="project" value="UniProtKB-KW"/>
</dbReference>
<proteinExistence type="predicted"/>
<dbReference type="SUPFAM" id="SSF51735">
    <property type="entry name" value="NAD(P)-binding Rossmann-fold domains"/>
    <property type="match status" value="1"/>
</dbReference>
<evidence type="ECO:0000259" key="3">
    <source>
        <dbReference type="Pfam" id="PF22725"/>
    </source>
</evidence>
<comment type="caution">
    <text evidence="4">The sequence shown here is derived from an EMBL/GenBank/DDBJ whole genome shotgun (WGS) entry which is preliminary data.</text>
</comment>